<sequence>SAQFIFDPDIAIHKLQEYHKLPIIACDIETKSLKPTETGVETIGFAKSPYEGFAIAVDRNDPVAAERIRQVLTAFFRKYKGKIIWHGGKFDRKIITNAYYKLHSSPMYRVNQHEDTIIMAYCCLNSVERPSYRLKDLSFEFYGDYGIDVKDTTKIPIDTLLDYNIHDACATFYQYLKYAAMLTLEGQWQIYREIFLPSLNTLIKTELHGIPVCPKETKKFIATLTYDQTKFINSIQSLKLVKDFTITLKQAKCDKRNSELKKKRVTLADFDHIVFNPGSGKQVQQL</sequence>
<dbReference type="Pfam" id="PF01612">
    <property type="entry name" value="DNA_pol_A_exo1"/>
    <property type="match status" value="1"/>
</dbReference>
<dbReference type="InterPro" id="IPR036397">
    <property type="entry name" value="RNaseH_sf"/>
</dbReference>
<evidence type="ECO:0000259" key="1">
    <source>
        <dbReference type="Pfam" id="PF01612"/>
    </source>
</evidence>
<feature type="non-terminal residue" evidence="2">
    <location>
        <position position="286"/>
    </location>
</feature>
<organism evidence="2">
    <name type="scientific">marine sediment metagenome</name>
    <dbReference type="NCBI Taxonomy" id="412755"/>
    <lineage>
        <taxon>unclassified sequences</taxon>
        <taxon>metagenomes</taxon>
        <taxon>ecological metagenomes</taxon>
    </lineage>
</organism>
<evidence type="ECO:0000313" key="2">
    <source>
        <dbReference type="EMBL" id="GAF98948.1"/>
    </source>
</evidence>
<proteinExistence type="predicted"/>
<accession>X0TZF1</accession>
<protein>
    <recommendedName>
        <fullName evidence="1">3'-5' exonuclease domain-containing protein</fullName>
    </recommendedName>
</protein>
<dbReference type="GO" id="GO:0006139">
    <property type="term" value="P:nucleobase-containing compound metabolic process"/>
    <property type="evidence" value="ECO:0007669"/>
    <property type="project" value="InterPro"/>
</dbReference>
<feature type="domain" description="3'-5' exonuclease" evidence="1">
    <location>
        <begin position="15"/>
        <end position="175"/>
    </location>
</feature>
<dbReference type="GO" id="GO:0008408">
    <property type="term" value="F:3'-5' exonuclease activity"/>
    <property type="evidence" value="ECO:0007669"/>
    <property type="project" value="InterPro"/>
</dbReference>
<dbReference type="EMBL" id="BARS01011002">
    <property type="protein sequence ID" value="GAF98948.1"/>
    <property type="molecule type" value="Genomic_DNA"/>
</dbReference>
<name>X0TZF1_9ZZZZ</name>
<dbReference type="InterPro" id="IPR012337">
    <property type="entry name" value="RNaseH-like_sf"/>
</dbReference>
<dbReference type="InterPro" id="IPR002562">
    <property type="entry name" value="3'-5'_exonuclease_dom"/>
</dbReference>
<dbReference type="AlphaFoldDB" id="X0TZF1"/>
<dbReference type="SUPFAM" id="SSF53098">
    <property type="entry name" value="Ribonuclease H-like"/>
    <property type="match status" value="1"/>
</dbReference>
<comment type="caution">
    <text evidence="2">The sequence shown here is derived from an EMBL/GenBank/DDBJ whole genome shotgun (WGS) entry which is preliminary data.</text>
</comment>
<dbReference type="GO" id="GO:0003676">
    <property type="term" value="F:nucleic acid binding"/>
    <property type="evidence" value="ECO:0007669"/>
    <property type="project" value="InterPro"/>
</dbReference>
<dbReference type="Gene3D" id="3.30.420.10">
    <property type="entry name" value="Ribonuclease H-like superfamily/Ribonuclease H"/>
    <property type="match status" value="1"/>
</dbReference>
<feature type="non-terminal residue" evidence="2">
    <location>
        <position position="1"/>
    </location>
</feature>
<reference evidence="2" key="1">
    <citation type="journal article" date="2014" name="Front. Microbiol.">
        <title>High frequency of phylogenetically diverse reductive dehalogenase-homologous genes in deep subseafloor sedimentary metagenomes.</title>
        <authorList>
            <person name="Kawai M."/>
            <person name="Futagami T."/>
            <person name="Toyoda A."/>
            <person name="Takaki Y."/>
            <person name="Nishi S."/>
            <person name="Hori S."/>
            <person name="Arai W."/>
            <person name="Tsubouchi T."/>
            <person name="Morono Y."/>
            <person name="Uchiyama I."/>
            <person name="Ito T."/>
            <person name="Fujiyama A."/>
            <person name="Inagaki F."/>
            <person name="Takami H."/>
        </authorList>
    </citation>
    <scope>NUCLEOTIDE SEQUENCE</scope>
    <source>
        <strain evidence="2">Expedition CK06-06</strain>
    </source>
</reference>
<gene>
    <name evidence="2" type="ORF">S01H1_20178</name>
</gene>